<keyword evidence="2" id="KW-1185">Reference proteome</keyword>
<proteinExistence type="predicted"/>
<dbReference type="InterPro" id="IPR036691">
    <property type="entry name" value="Endo/exonu/phosph_ase_sf"/>
</dbReference>
<name>A0A183M0D4_9TREM</name>
<dbReference type="AlphaFoldDB" id="A0A183M0D4"/>
<dbReference type="Gene3D" id="3.60.10.10">
    <property type="entry name" value="Endonuclease/exonuclease/phosphatase"/>
    <property type="match status" value="1"/>
</dbReference>
<reference evidence="1 2" key="1">
    <citation type="submission" date="2018-11" db="EMBL/GenBank/DDBJ databases">
        <authorList>
            <consortium name="Pathogen Informatics"/>
        </authorList>
    </citation>
    <scope>NUCLEOTIDE SEQUENCE [LARGE SCALE GENOMIC DNA]</scope>
    <source>
        <strain evidence="1 2">Zambia</strain>
    </source>
</reference>
<protein>
    <submittedName>
        <fullName evidence="1">Uncharacterized protein</fullName>
    </submittedName>
</protein>
<organism evidence="1 2">
    <name type="scientific">Schistosoma margrebowiei</name>
    <dbReference type="NCBI Taxonomy" id="48269"/>
    <lineage>
        <taxon>Eukaryota</taxon>
        <taxon>Metazoa</taxon>
        <taxon>Spiralia</taxon>
        <taxon>Lophotrochozoa</taxon>
        <taxon>Platyhelminthes</taxon>
        <taxon>Trematoda</taxon>
        <taxon>Digenea</taxon>
        <taxon>Strigeidida</taxon>
        <taxon>Schistosomatoidea</taxon>
        <taxon>Schistosomatidae</taxon>
        <taxon>Schistosoma</taxon>
    </lineage>
</organism>
<accession>A0A183M0D4</accession>
<dbReference type="Proteomes" id="UP000277204">
    <property type="component" value="Unassembled WGS sequence"/>
</dbReference>
<dbReference type="EMBL" id="UZAI01004515">
    <property type="protein sequence ID" value="VDO86605.1"/>
    <property type="molecule type" value="Genomic_DNA"/>
</dbReference>
<dbReference type="SUPFAM" id="SSF56219">
    <property type="entry name" value="DNase I-like"/>
    <property type="match status" value="1"/>
</dbReference>
<evidence type="ECO:0000313" key="1">
    <source>
        <dbReference type="EMBL" id="VDO86605.1"/>
    </source>
</evidence>
<gene>
    <name evidence="1" type="ORF">SMRZ_LOCUS9509</name>
</gene>
<sequence>MNVIQCYAPTSGNKDEDIDQSFQRLQSIAQKCPGNDMTVLTGDLNARAGIDITGYQDIMGRHELTRRKEREW</sequence>
<evidence type="ECO:0000313" key="2">
    <source>
        <dbReference type="Proteomes" id="UP000277204"/>
    </source>
</evidence>